<dbReference type="CDD" id="cd00303">
    <property type="entry name" value="retropepsin_like"/>
    <property type="match status" value="1"/>
</dbReference>
<reference evidence="1 2" key="1">
    <citation type="journal article" date="2021" name="bioRxiv">
        <title>Chromosome-scale and haplotype-resolved genome assembly of a tetraploid potato cultivar.</title>
        <authorList>
            <person name="Sun H."/>
            <person name="Jiao W.-B."/>
            <person name="Krause K."/>
            <person name="Campoy J.A."/>
            <person name="Goel M."/>
            <person name="Folz-Donahue K."/>
            <person name="Kukat C."/>
            <person name="Huettel B."/>
            <person name="Schneeberger K."/>
        </authorList>
    </citation>
    <scope>NUCLEOTIDE SEQUENCE [LARGE SCALE GENOMIC DNA]</scope>
    <source>
        <strain evidence="1">SolTubOtavaFocal</strain>
        <tissue evidence="1">Leaves</tissue>
    </source>
</reference>
<dbReference type="Gene3D" id="2.40.70.10">
    <property type="entry name" value="Acid Proteases"/>
    <property type="match status" value="1"/>
</dbReference>
<protein>
    <submittedName>
        <fullName evidence="1">Uncharacterized protein</fullName>
    </submittedName>
</protein>
<comment type="caution">
    <text evidence="1">The sequence shown here is derived from an EMBL/GenBank/DDBJ whole genome shotgun (WGS) entry which is preliminary data.</text>
</comment>
<proteinExistence type="predicted"/>
<accession>A0ABQ7VM09</accession>
<dbReference type="Proteomes" id="UP000826656">
    <property type="component" value="Unassembled WGS sequence"/>
</dbReference>
<sequence length="260" mass="29103">MQQRREKGLCYYCDEKYVANHRCKSLPQILLLEDESAPLTYTSEQILSDELLAEELQSLELQAQSTISYHALSGGYSPTILRFKGHIYGSPVVVLVDGGSTHNFIQTRAAKFLNLKIEPTTNFSVVVGNGQRLRCKGIIKNVLFTVQGTELLMDLYLLGFHGADIVLGGAWLATLGHVLTDHSTRQMEFNLEGKQVKWLGDPPEDLQPAQLHTLRRYYSTNAVATYFCLVLVQDDPMDSESIPPDLGALLETYAEVFHKP</sequence>
<dbReference type="EMBL" id="JAIVGD010000011">
    <property type="protein sequence ID" value="KAH0769549.1"/>
    <property type="molecule type" value="Genomic_DNA"/>
</dbReference>
<name>A0ABQ7VM09_SOLTU</name>
<gene>
    <name evidence="1" type="ORF">KY290_013530</name>
</gene>
<dbReference type="Pfam" id="PF08284">
    <property type="entry name" value="RVP_2"/>
    <property type="match status" value="1"/>
</dbReference>
<organism evidence="1 2">
    <name type="scientific">Solanum tuberosum</name>
    <name type="common">Potato</name>
    <dbReference type="NCBI Taxonomy" id="4113"/>
    <lineage>
        <taxon>Eukaryota</taxon>
        <taxon>Viridiplantae</taxon>
        <taxon>Streptophyta</taxon>
        <taxon>Embryophyta</taxon>
        <taxon>Tracheophyta</taxon>
        <taxon>Spermatophyta</taxon>
        <taxon>Magnoliopsida</taxon>
        <taxon>eudicotyledons</taxon>
        <taxon>Gunneridae</taxon>
        <taxon>Pentapetalae</taxon>
        <taxon>asterids</taxon>
        <taxon>lamiids</taxon>
        <taxon>Solanales</taxon>
        <taxon>Solanaceae</taxon>
        <taxon>Solanoideae</taxon>
        <taxon>Solaneae</taxon>
        <taxon>Solanum</taxon>
    </lineage>
</organism>
<keyword evidence="2" id="KW-1185">Reference proteome</keyword>
<dbReference type="SUPFAM" id="SSF50630">
    <property type="entry name" value="Acid proteases"/>
    <property type="match status" value="1"/>
</dbReference>
<evidence type="ECO:0000313" key="1">
    <source>
        <dbReference type="EMBL" id="KAH0769549.1"/>
    </source>
</evidence>
<evidence type="ECO:0000313" key="2">
    <source>
        <dbReference type="Proteomes" id="UP000826656"/>
    </source>
</evidence>
<dbReference type="InterPro" id="IPR021109">
    <property type="entry name" value="Peptidase_aspartic_dom_sf"/>
</dbReference>